<evidence type="ECO:0000256" key="1">
    <source>
        <dbReference type="ARBA" id="ARBA00022737"/>
    </source>
</evidence>
<feature type="repeat" description="ANK" evidence="3">
    <location>
        <begin position="167"/>
        <end position="199"/>
    </location>
</feature>
<dbReference type="SUPFAM" id="SSF48403">
    <property type="entry name" value="Ankyrin repeat"/>
    <property type="match status" value="2"/>
</dbReference>
<comment type="caution">
    <text evidence="4">The sequence shown here is derived from an EMBL/GenBank/DDBJ whole genome shotgun (WGS) entry which is preliminary data.</text>
</comment>
<dbReference type="SMART" id="SM00248">
    <property type="entry name" value="ANK"/>
    <property type="match status" value="6"/>
</dbReference>
<dbReference type="InterPro" id="IPR036770">
    <property type="entry name" value="Ankyrin_rpt-contain_sf"/>
</dbReference>
<name>A0A1V8SWV8_9PEZI</name>
<protein>
    <submittedName>
        <fullName evidence="4">Uncharacterized protein</fullName>
    </submittedName>
</protein>
<organism evidence="4 5">
    <name type="scientific">Cryoendolithus antarcticus</name>
    <dbReference type="NCBI Taxonomy" id="1507870"/>
    <lineage>
        <taxon>Eukaryota</taxon>
        <taxon>Fungi</taxon>
        <taxon>Dikarya</taxon>
        <taxon>Ascomycota</taxon>
        <taxon>Pezizomycotina</taxon>
        <taxon>Dothideomycetes</taxon>
        <taxon>Dothideomycetidae</taxon>
        <taxon>Cladosporiales</taxon>
        <taxon>Cladosporiaceae</taxon>
        <taxon>Cryoendolithus</taxon>
    </lineage>
</organism>
<keyword evidence="2 3" id="KW-0040">ANK repeat</keyword>
<dbReference type="PROSITE" id="PS50297">
    <property type="entry name" value="ANK_REP_REGION"/>
    <property type="match status" value="2"/>
</dbReference>
<dbReference type="InterPro" id="IPR002110">
    <property type="entry name" value="Ankyrin_rpt"/>
</dbReference>
<evidence type="ECO:0000313" key="5">
    <source>
        <dbReference type="Proteomes" id="UP000192596"/>
    </source>
</evidence>
<evidence type="ECO:0000256" key="2">
    <source>
        <dbReference type="ARBA" id="ARBA00023043"/>
    </source>
</evidence>
<dbReference type="PROSITE" id="PS50088">
    <property type="entry name" value="ANK_REPEAT"/>
    <property type="match status" value="2"/>
</dbReference>
<dbReference type="PANTHER" id="PTHR24198:SF165">
    <property type="entry name" value="ANKYRIN REPEAT-CONTAINING PROTEIN-RELATED"/>
    <property type="match status" value="1"/>
</dbReference>
<dbReference type="OrthoDB" id="4772757at2759"/>
<proteinExistence type="predicted"/>
<dbReference type="InParanoid" id="A0A1V8SWV8"/>
<evidence type="ECO:0000256" key="3">
    <source>
        <dbReference type="PROSITE-ProRule" id="PRU00023"/>
    </source>
</evidence>
<feature type="repeat" description="ANK" evidence="3">
    <location>
        <begin position="395"/>
        <end position="427"/>
    </location>
</feature>
<dbReference type="Gene3D" id="1.25.40.20">
    <property type="entry name" value="Ankyrin repeat-containing domain"/>
    <property type="match status" value="3"/>
</dbReference>
<reference evidence="5" key="1">
    <citation type="submission" date="2017-03" db="EMBL/GenBank/DDBJ databases">
        <title>Genomes of endolithic fungi from Antarctica.</title>
        <authorList>
            <person name="Coleine C."/>
            <person name="Masonjones S."/>
            <person name="Stajich J.E."/>
        </authorList>
    </citation>
    <scope>NUCLEOTIDE SEQUENCE [LARGE SCALE GENOMIC DNA]</scope>
    <source>
        <strain evidence="5">CCFEE 5527</strain>
    </source>
</reference>
<dbReference type="EMBL" id="NAJO01000024">
    <property type="protein sequence ID" value="OQO03569.1"/>
    <property type="molecule type" value="Genomic_DNA"/>
</dbReference>
<dbReference type="Pfam" id="PF12796">
    <property type="entry name" value="Ank_2"/>
    <property type="match status" value="2"/>
</dbReference>
<keyword evidence="5" id="KW-1185">Reference proteome</keyword>
<evidence type="ECO:0000313" key="4">
    <source>
        <dbReference type="EMBL" id="OQO03569.1"/>
    </source>
</evidence>
<dbReference type="STRING" id="1507870.A0A1V8SWV8"/>
<keyword evidence="1" id="KW-0677">Repeat</keyword>
<accession>A0A1V8SWV8</accession>
<dbReference type="PANTHER" id="PTHR24198">
    <property type="entry name" value="ANKYRIN REPEAT AND PROTEIN KINASE DOMAIN-CONTAINING PROTEIN"/>
    <property type="match status" value="1"/>
</dbReference>
<sequence length="504" mass="53375">MVISTIPEVLGEELYEAAKSNDVTAVQALVKSYSPVRWAEDPWNWVLGAALIGGAVEIAAYSIEKGAKVQELALRTIAVHPKSEPVYRYLIEMSLVDVDDGPEHWGPMVGIAAGRGLHSRAQFLLEHGANPNHRIDWYGRLSTLAAAARHSDDEMVELLLHHGAKVRGSRAVVVAANEGKVSMVLNLLEAGADIDEMTVETGRALGHRVLGTCMALASLATLCSDWLTLVAALLDAGADVSLRDGLGRTALSIAREQGSIRAFRQVAARSFRDAILDAAVIGGAAQVAAFGLERGAAIDNLVLGNVICSACEPIYRLFVDAGVVKINDEVDQWGFPLGIAAGQGLHSRVQYLLGRGARPDVNVKVYGGMSTLAVAALRSDTEMIDLLVRHGAVVRGSGAITVAAREGKLSMVSSLLEAGADVNELGVRYTDERSVTSMGTREQDLLSEMQARGHPGIVAALLDAGADISVRNGQGKAVIEIAREKRASNEIVAPLEHALSKSTA</sequence>
<dbReference type="Proteomes" id="UP000192596">
    <property type="component" value="Unassembled WGS sequence"/>
</dbReference>
<gene>
    <name evidence="4" type="ORF">B0A48_10233</name>
</gene>
<dbReference type="AlphaFoldDB" id="A0A1V8SWV8"/>